<dbReference type="InterPro" id="IPR015422">
    <property type="entry name" value="PyrdxlP-dep_Trfase_small"/>
</dbReference>
<dbReference type="SUPFAM" id="SSF53383">
    <property type="entry name" value="PLP-dependent transferases"/>
    <property type="match status" value="1"/>
</dbReference>
<comment type="catalytic activity">
    <reaction evidence="7">
        <text>O-succinyl-L-homoserine + L-cysteine = L,L-cystathionine + succinate + H(+)</text>
        <dbReference type="Rhea" id="RHEA:20397"/>
        <dbReference type="ChEBI" id="CHEBI:15378"/>
        <dbReference type="ChEBI" id="CHEBI:30031"/>
        <dbReference type="ChEBI" id="CHEBI:35235"/>
        <dbReference type="ChEBI" id="CHEBI:57661"/>
        <dbReference type="ChEBI" id="CHEBI:58161"/>
        <dbReference type="EC" id="2.5.1.48"/>
    </reaction>
</comment>
<sequence length="587" mass="66873">MTTVPEPPTTVGAAIPANTPHAVSVMFPKWQDNIYYEEGNPIVTSRMECGYPRFFIHPFIQKLCTRLLSKYGKPKESAILFPSRKIAERCREFMKRYYSETETVRIVELKFGPYEKYPAMPIFMVVFPEDGFKVAKQFWQHSGDILSSRMAERCLEVLDQQEKEEQEQEKPLPMGNRGRYARKKQQSPELPSGEERQVEAAQYVEERYGRNLPIEFADQAKVALRRRIAGILATESQHIQDYQKATESELESQRALQGDRGIKGLSEQDVYLYPCGMSAIFHAHRCAMAALDSSRKSVCFGFPYTDTLKILQKFGAGCYFYGLGEDKDIDEVEAKLKSGERILSLFCEVPSNPLLKSPDLKRLRQLADEYDFIIVVDETLGNFSNVNVLQHADMVVSSLTKVFSGDSNVMGGSMVLNPNRKHYQAIKAHQDTEFEDLMWCEDALFMERNSRNFKARSKVINANAEALCDYLVDHPKVDKVFYPKFVCRNHYDAVKNPSGGYGGLFSMMVKNEKAAQQFYDNLHCAKGPSLGTNFTLASPYTILAHYTELDWAEEFGVSRYLVRVSVGLEERDHLLKTFGNALNAIDV</sequence>
<dbReference type="Proteomes" id="UP001209540">
    <property type="component" value="Unassembled WGS sequence"/>
</dbReference>
<comment type="similarity">
    <text evidence="11">Belongs to the trans-sulfuration enzymes family.</text>
</comment>
<evidence type="ECO:0000256" key="3">
    <source>
        <dbReference type="ARBA" id="ARBA00022679"/>
    </source>
</evidence>
<evidence type="ECO:0000256" key="11">
    <source>
        <dbReference type="RuleBase" id="RU362118"/>
    </source>
</evidence>
<evidence type="ECO:0000256" key="6">
    <source>
        <dbReference type="ARBA" id="ARBA00029440"/>
    </source>
</evidence>
<evidence type="ECO:0000256" key="8">
    <source>
        <dbReference type="ARBA" id="ARBA00058439"/>
    </source>
</evidence>
<evidence type="ECO:0000256" key="5">
    <source>
        <dbReference type="ARBA" id="ARBA00023167"/>
    </source>
</evidence>
<name>A0AAD5PEV4_9FUNG</name>
<accession>A0AAD5PEV4</accession>
<evidence type="ECO:0000256" key="4">
    <source>
        <dbReference type="ARBA" id="ARBA00022898"/>
    </source>
</evidence>
<keyword evidence="14" id="KW-1185">Reference proteome</keyword>
<comment type="cofactor">
    <cofactor evidence="1 11">
        <name>pyridoxal 5'-phosphate</name>
        <dbReference type="ChEBI" id="CHEBI:597326"/>
    </cofactor>
</comment>
<evidence type="ECO:0000256" key="12">
    <source>
        <dbReference type="SAM" id="MobiDB-lite"/>
    </source>
</evidence>
<dbReference type="AlphaFoldDB" id="A0AAD5PEV4"/>
<dbReference type="InterPro" id="IPR015421">
    <property type="entry name" value="PyrdxlP-dep_Trfase_major"/>
</dbReference>
<dbReference type="GO" id="GO:0030170">
    <property type="term" value="F:pyridoxal phosphate binding"/>
    <property type="evidence" value="ECO:0007669"/>
    <property type="project" value="InterPro"/>
</dbReference>
<dbReference type="InterPro" id="IPR051750">
    <property type="entry name" value="Trans-sulfuration_enzymes"/>
</dbReference>
<dbReference type="GO" id="GO:0003962">
    <property type="term" value="F:cystathionine gamma-synthase activity"/>
    <property type="evidence" value="ECO:0007669"/>
    <property type="project" value="UniProtKB-EC"/>
</dbReference>
<evidence type="ECO:0000256" key="2">
    <source>
        <dbReference type="ARBA" id="ARBA00022605"/>
    </source>
</evidence>
<dbReference type="GO" id="GO:0019346">
    <property type="term" value="P:transsulfuration"/>
    <property type="evidence" value="ECO:0007669"/>
    <property type="project" value="InterPro"/>
</dbReference>
<protein>
    <recommendedName>
        <fullName evidence="9">cystathionine gamma-synthase</fullName>
        <ecNumber evidence="9">2.5.1.48</ecNumber>
    </recommendedName>
    <alternativeName>
        <fullName evidence="10">O-succinylhomoserine (thiol)-lyase</fullName>
    </alternativeName>
</protein>
<evidence type="ECO:0000256" key="1">
    <source>
        <dbReference type="ARBA" id="ARBA00001933"/>
    </source>
</evidence>
<feature type="region of interest" description="Disordered" evidence="12">
    <location>
        <begin position="160"/>
        <end position="197"/>
    </location>
</feature>
<dbReference type="Gene3D" id="3.90.1150.10">
    <property type="entry name" value="Aspartate Aminotransferase, domain 1"/>
    <property type="match status" value="1"/>
</dbReference>
<keyword evidence="3 13" id="KW-0808">Transferase</keyword>
<dbReference type="FunFam" id="3.90.1150.10:FF:000063">
    <property type="entry name" value="Probable cystathionine gamma-synthase"/>
    <property type="match status" value="1"/>
</dbReference>
<evidence type="ECO:0000256" key="10">
    <source>
        <dbReference type="ARBA" id="ARBA00083849"/>
    </source>
</evidence>
<dbReference type="GO" id="GO:0009086">
    <property type="term" value="P:methionine biosynthetic process"/>
    <property type="evidence" value="ECO:0007669"/>
    <property type="project" value="UniProtKB-KW"/>
</dbReference>
<keyword evidence="4 11" id="KW-0663">Pyridoxal phosphate</keyword>
<dbReference type="EMBL" id="JAIXMP010000016">
    <property type="protein sequence ID" value="KAI9260751.1"/>
    <property type="molecule type" value="Genomic_DNA"/>
</dbReference>
<dbReference type="Pfam" id="PF01053">
    <property type="entry name" value="Cys_Met_Meta_PP"/>
    <property type="match status" value="1"/>
</dbReference>
<dbReference type="PANTHER" id="PTHR42699:SF1">
    <property type="entry name" value="CYSTATHIONINE GAMMA-SYNTHASE-RELATED"/>
    <property type="match status" value="1"/>
</dbReference>
<keyword evidence="5" id="KW-0486">Methionine biosynthesis</keyword>
<evidence type="ECO:0000256" key="9">
    <source>
        <dbReference type="ARBA" id="ARBA00066530"/>
    </source>
</evidence>
<comment type="function">
    <text evidence="8">Catalyzes the formation of L-cystathionine from O-succinyl-L-homoserine (OSHS) and L-cysteine, via a gamma-replacement reaction. In the absence of thiol, catalyzes gamma-elimination to form 2-oxobutanoate, succinate and ammonia.</text>
</comment>
<comment type="caution">
    <text evidence="13">The sequence shown here is derived from an EMBL/GenBank/DDBJ whole genome shotgun (WGS) entry which is preliminary data.</text>
</comment>
<reference evidence="13" key="2">
    <citation type="submission" date="2023-02" db="EMBL/GenBank/DDBJ databases">
        <authorList>
            <consortium name="DOE Joint Genome Institute"/>
            <person name="Mondo S.J."/>
            <person name="Chang Y."/>
            <person name="Wang Y."/>
            <person name="Ahrendt S."/>
            <person name="Andreopoulos W."/>
            <person name="Barry K."/>
            <person name="Beard J."/>
            <person name="Benny G.L."/>
            <person name="Blankenship S."/>
            <person name="Bonito G."/>
            <person name="Cuomo C."/>
            <person name="Desiro A."/>
            <person name="Gervers K.A."/>
            <person name="Hundley H."/>
            <person name="Kuo A."/>
            <person name="LaButti K."/>
            <person name="Lang B.F."/>
            <person name="Lipzen A."/>
            <person name="O'Donnell K."/>
            <person name="Pangilinan J."/>
            <person name="Reynolds N."/>
            <person name="Sandor L."/>
            <person name="Smith M.W."/>
            <person name="Tsang A."/>
            <person name="Grigoriev I.V."/>
            <person name="Stajich J.E."/>
            <person name="Spatafora J.W."/>
        </authorList>
    </citation>
    <scope>NUCLEOTIDE SEQUENCE</scope>
    <source>
        <strain evidence="13">RSA 2281</strain>
    </source>
</reference>
<comment type="pathway">
    <text evidence="6">Amino-acid biosynthesis.</text>
</comment>
<evidence type="ECO:0000313" key="14">
    <source>
        <dbReference type="Proteomes" id="UP001209540"/>
    </source>
</evidence>
<dbReference type="FunFam" id="3.40.640.10:FF:000111">
    <property type="entry name" value="Cystathionine gamma-synthase"/>
    <property type="match status" value="1"/>
</dbReference>
<proteinExistence type="inferred from homology"/>
<gene>
    <name evidence="13" type="ORF">BDA99DRAFT_513116</name>
</gene>
<dbReference type="InterPro" id="IPR000277">
    <property type="entry name" value="Cys/Met-Metab_PyrdxlP-dep_enz"/>
</dbReference>
<dbReference type="InterPro" id="IPR015424">
    <property type="entry name" value="PyrdxlP-dep_Trfase"/>
</dbReference>
<dbReference type="PANTHER" id="PTHR42699">
    <property type="match status" value="1"/>
</dbReference>
<organism evidence="13 14">
    <name type="scientific">Phascolomyces articulosus</name>
    <dbReference type="NCBI Taxonomy" id="60185"/>
    <lineage>
        <taxon>Eukaryota</taxon>
        <taxon>Fungi</taxon>
        <taxon>Fungi incertae sedis</taxon>
        <taxon>Mucoromycota</taxon>
        <taxon>Mucoromycotina</taxon>
        <taxon>Mucoromycetes</taxon>
        <taxon>Mucorales</taxon>
        <taxon>Lichtheimiaceae</taxon>
        <taxon>Phascolomyces</taxon>
    </lineage>
</organism>
<dbReference type="EC" id="2.5.1.48" evidence="9"/>
<evidence type="ECO:0000256" key="7">
    <source>
        <dbReference type="ARBA" id="ARBA00051441"/>
    </source>
</evidence>
<keyword evidence="2" id="KW-0028">Amino-acid biosynthesis</keyword>
<reference evidence="13" key="1">
    <citation type="journal article" date="2022" name="IScience">
        <title>Evolution of zygomycete secretomes and the origins of terrestrial fungal ecologies.</title>
        <authorList>
            <person name="Chang Y."/>
            <person name="Wang Y."/>
            <person name="Mondo S."/>
            <person name="Ahrendt S."/>
            <person name="Andreopoulos W."/>
            <person name="Barry K."/>
            <person name="Beard J."/>
            <person name="Benny G.L."/>
            <person name="Blankenship S."/>
            <person name="Bonito G."/>
            <person name="Cuomo C."/>
            <person name="Desiro A."/>
            <person name="Gervers K.A."/>
            <person name="Hundley H."/>
            <person name="Kuo A."/>
            <person name="LaButti K."/>
            <person name="Lang B.F."/>
            <person name="Lipzen A."/>
            <person name="O'Donnell K."/>
            <person name="Pangilinan J."/>
            <person name="Reynolds N."/>
            <person name="Sandor L."/>
            <person name="Smith M.E."/>
            <person name="Tsang A."/>
            <person name="Grigoriev I.V."/>
            <person name="Stajich J.E."/>
            <person name="Spatafora J.W."/>
        </authorList>
    </citation>
    <scope>NUCLEOTIDE SEQUENCE</scope>
    <source>
        <strain evidence="13">RSA 2281</strain>
    </source>
</reference>
<evidence type="ECO:0000313" key="13">
    <source>
        <dbReference type="EMBL" id="KAI9260751.1"/>
    </source>
</evidence>
<dbReference type="Gene3D" id="3.40.640.10">
    <property type="entry name" value="Type I PLP-dependent aspartate aminotransferase-like (Major domain)"/>
    <property type="match status" value="1"/>
</dbReference>